<dbReference type="OrthoDB" id="977906at2"/>
<feature type="signal peptide" evidence="2">
    <location>
        <begin position="1"/>
        <end position="20"/>
    </location>
</feature>
<evidence type="ECO:0000313" key="4">
    <source>
        <dbReference type="Proteomes" id="UP000002384"/>
    </source>
</evidence>
<gene>
    <name evidence="3" type="ordered locus">PCC7424_0177</name>
</gene>
<name>B7K9G4_GLOC7</name>
<feature type="compositionally biased region" description="Polar residues" evidence="1">
    <location>
        <begin position="30"/>
        <end position="47"/>
    </location>
</feature>
<reference evidence="4" key="1">
    <citation type="journal article" date="2011" name="MBio">
        <title>Novel metabolic attributes of the genus Cyanothece, comprising a group of unicellular nitrogen-fixing Cyanobacteria.</title>
        <authorList>
            <person name="Bandyopadhyay A."/>
            <person name="Elvitigala T."/>
            <person name="Welsh E."/>
            <person name="Stockel J."/>
            <person name="Liberton M."/>
            <person name="Min H."/>
            <person name="Sherman L.A."/>
            <person name="Pakrasi H.B."/>
        </authorList>
    </citation>
    <scope>NUCLEOTIDE SEQUENCE [LARGE SCALE GENOMIC DNA]</scope>
    <source>
        <strain evidence="4">PCC 7424</strain>
    </source>
</reference>
<dbReference type="Proteomes" id="UP000002384">
    <property type="component" value="Chromosome"/>
</dbReference>
<dbReference type="STRING" id="65393.PCC7424_0177"/>
<proteinExistence type="predicted"/>
<dbReference type="AlphaFoldDB" id="B7K9G4"/>
<evidence type="ECO:0000256" key="1">
    <source>
        <dbReference type="SAM" id="MobiDB-lite"/>
    </source>
</evidence>
<keyword evidence="2" id="KW-0732">Signal</keyword>
<dbReference type="PROSITE" id="PS51257">
    <property type="entry name" value="PROKAR_LIPOPROTEIN"/>
    <property type="match status" value="1"/>
</dbReference>
<accession>B7K9G4</accession>
<evidence type="ECO:0008006" key="5">
    <source>
        <dbReference type="Google" id="ProtNLM"/>
    </source>
</evidence>
<evidence type="ECO:0000313" key="3">
    <source>
        <dbReference type="EMBL" id="ACK68647.1"/>
    </source>
</evidence>
<dbReference type="EMBL" id="CP001291">
    <property type="protein sequence ID" value="ACK68647.1"/>
    <property type="molecule type" value="Genomic_DNA"/>
</dbReference>
<evidence type="ECO:0000256" key="2">
    <source>
        <dbReference type="SAM" id="SignalP"/>
    </source>
</evidence>
<protein>
    <recommendedName>
        <fullName evidence="5">Lipoprotein</fullName>
    </recommendedName>
</protein>
<organism evidence="3 4">
    <name type="scientific">Gloeothece citriformis (strain PCC 7424)</name>
    <name type="common">Cyanothece sp. (strain PCC 7424)</name>
    <dbReference type="NCBI Taxonomy" id="65393"/>
    <lineage>
        <taxon>Bacteria</taxon>
        <taxon>Bacillati</taxon>
        <taxon>Cyanobacteriota</taxon>
        <taxon>Cyanophyceae</taxon>
        <taxon>Oscillatoriophycideae</taxon>
        <taxon>Chroococcales</taxon>
        <taxon>Aphanothecaceae</taxon>
        <taxon>Gloeothece</taxon>
        <taxon>Gloeothece citriformis</taxon>
    </lineage>
</organism>
<dbReference type="RefSeq" id="WP_012597597.1">
    <property type="nucleotide sequence ID" value="NC_011729.1"/>
</dbReference>
<sequence>MKNKLITVLAILGLVSLIQSCGNVEDKKTSTQTASPVSETSEISSKPESVAPQIQYDQTKAKRLTDTAKLLAGMKVDDSSELAKIQTMDIWQNHRNTLEKSWSQLDKQQLSKVREWSNQELQAINGHSPTIFYPFSGPDFLYAYSLFPQGKEYVMIGLEPVGTVPDISDVNTGQLNQKLTEARNSLYALLQFSFFRTNDMKVDLAKQGVLPVIFLFMARTNNQILNVEFVGIDKQANIQKMADGMIPGVKIDFLPDGETTPKTLYYFSTDLSNDGLKKNPQLTEFVKKINTPVTYLKAASYLMYYDSFSTIKNVILAQSQHILQDDSGMPLKSFDKQQWGLKFYGNYTQPIALFKNRYQPDLRQIYQSDKSIKPLNFGIGYKFGVNESNLMLADRQ</sequence>
<dbReference type="KEGG" id="cyc:PCC7424_0177"/>
<keyword evidence="4" id="KW-1185">Reference proteome</keyword>
<dbReference type="HOGENOM" id="CLU_058830_0_0_3"/>
<dbReference type="eggNOG" id="ENOG502Z8XX">
    <property type="taxonomic scope" value="Bacteria"/>
</dbReference>
<feature type="chain" id="PRO_5002858788" description="Lipoprotein" evidence="2">
    <location>
        <begin position="21"/>
        <end position="396"/>
    </location>
</feature>
<feature type="region of interest" description="Disordered" evidence="1">
    <location>
        <begin position="26"/>
        <end position="51"/>
    </location>
</feature>